<dbReference type="InterPro" id="IPR000305">
    <property type="entry name" value="GIY-YIG_endonuc"/>
</dbReference>
<gene>
    <name evidence="2" type="ORF">LI82_02700</name>
</gene>
<comment type="caution">
    <text evidence="2">The sequence shown here is derived from an EMBL/GenBank/DDBJ whole genome shotgun (WGS) entry which is preliminary data.</text>
</comment>
<evidence type="ECO:0000313" key="2">
    <source>
        <dbReference type="EMBL" id="KGK98968.1"/>
    </source>
</evidence>
<evidence type="ECO:0000259" key="1">
    <source>
        <dbReference type="Pfam" id="PF01541"/>
    </source>
</evidence>
<reference evidence="2 3" key="1">
    <citation type="submission" date="2014-09" db="EMBL/GenBank/DDBJ databases">
        <title>Draft genome sequence of an obligately methylotrophic methanogen, Methanococcoides methylutens, isolated from marine sediment.</title>
        <authorList>
            <person name="Guan Y."/>
            <person name="Ngugi D.K."/>
            <person name="Blom J."/>
            <person name="Ali S."/>
            <person name="Ferry J.G."/>
            <person name="Stingl U."/>
        </authorList>
    </citation>
    <scope>NUCLEOTIDE SEQUENCE [LARGE SCALE GENOMIC DNA]</scope>
    <source>
        <strain evidence="2 3">DSM 2657</strain>
    </source>
</reference>
<proteinExistence type="predicted"/>
<keyword evidence="3" id="KW-1185">Reference proteome</keyword>
<feature type="domain" description="GIY-YIG" evidence="1">
    <location>
        <begin position="28"/>
        <end position="105"/>
    </location>
</feature>
<name>A0A099T450_METMT</name>
<dbReference type="EMBL" id="JRHO01000009">
    <property type="protein sequence ID" value="KGK98968.1"/>
    <property type="molecule type" value="Genomic_DNA"/>
</dbReference>
<dbReference type="OrthoDB" id="376836at2157"/>
<sequence length="126" mass="14640">MPKRMYGYLKGPIDWNSAIYNKISGMPGIYIVTVRERNWGIPYPFGMSNIIYIGQSEDIGSRLREHETRGENHGFAQYRAYHNINVYFKPMDPSSNLERWESNMILDFVNKFGCAPVCNNQIPRGK</sequence>
<dbReference type="Proteomes" id="UP000029859">
    <property type="component" value="Unassembled WGS sequence"/>
</dbReference>
<organism evidence="2 3">
    <name type="scientific">Methanococcoides methylutens</name>
    <dbReference type="NCBI Taxonomy" id="2226"/>
    <lineage>
        <taxon>Archaea</taxon>
        <taxon>Methanobacteriati</taxon>
        <taxon>Methanobacteriota</taxon>
        <taxon>Stenosarchaea group</taxon>
        <taxon>Methanomicrobia</taxon>
        <taxon>Methanosarcinales</taxon>
        <taxon>Methanosarcinaceae</taxon>
        <taxon>Methanococcoides</taxon>
    </lineage>
</organism>
<dbReference type="Pfam" id="PF01541">
    <property type="entry name" value="GIY-YIG"/>
    <property type="match status" value="1"/>
</dbReference>
<dbReference type="RefSeq" id="WP_048193402.1">
    <property type="nucleotide sequence ID" value="NZ_CAAGSM010000002.1"/>
</dbReference>
<accession>A0A099T450</accession>
<evidence type="ECO:0000313" key="3">
    <source>
        <dbReference type="Proteomes" id="UP000029859"/>
    </source>
</evidence>
<protein>
    <recommendedName>
        <fullName evidence="1">GIY-YIG domain-containing protein</fullName>
    </recommendedName>
</protein>
<dbReference type="AlphaFoldDB" id="A0A099T450"/>